<dbReference type="Proteomes" id="UP000176424">
    <property type="component" value="Unassembled WGS sequence"/>
</dbReference>
<sequence>MMRSKPQNENSSFRDPAGFIFYRDGTVYRQLNQIYSANYKKLISSGLYNLLVKKGLLISHRESPNNLSPDGKAFQIIKPDMIPFVSYPYEWGFLQLQQAGLTTLKIEKLALEHDMNLKDASAYNIQFVGKNPVFIDTLSFETYKTGSPWVAYRQYCQHFLAPLALMAYNDLRLNQLARPFLDGVPLDLACRILPVSARLNLGLSIHIYWQAKLKADLQAKEGSKTSQIKMDKNALMRLLDNLEETTANLKPRDSSTRWEKYYTFTNYRPTSFEAKKQLVAKMIKRVAPKTVWDLGANDGEFSRLAAQAGAYTISFDFDPKAVENNFAKLSGDNTNLILPLVMDLTNPSPNLGWAGQERMSLAKRGGADLIMALALIHHLCLSNNLPLGHVAKFLAQLGKYLIIEFVPKNDSQVVEMLSSREDIFSEYTETNFLSAFGQYFKLLETKLIPGTVRKLYLFKVDHA</sequence>
<accession>A0A1F4ZUH3</accession>
<proteinExistence type="predicted"/>
<protein>
    <recommendedName>
        <fullName evidence="3">SAM-dependent methyltransferase</fullName>
    </recommendedName>
</protein>
<evidence type="ECO:0000313" key="1">
    <source>
        <dbReference type="EMBL" id="OGD09940.1"/>
    </source>
</evidence>
<reference evidence="1 2" key="1">
    <citation type="journal article" date="2016" name="Nat. Commun.">
        <title>Thousands of microbial genomes shed light on interconnected biogeochemical processes in an aquifer system.</title>
        <authorList>
            <person name="Anantharaman K."/>
            <person name="Brown C.T."/>
            <person name="Hug L.A."/>
            <person name="Sharon I."/>
            <person name="Castelle C.J."/>
            <person name="Probst A.J."/>
            <person name="Thomas B.C."/>
            <person name="Singh A."/>
            <person name="Wilkins M.J."/>
            <person name="Karaoz U."/>
            <person name="Brodie E.L."/>
            <person name="Williams K.H."/>
            <person name="Hubbard S.S."/>
            <person name="Banfield J.F."/>
        </authorList>
    </citation>
    <scope>NUCLEOTIDE SEQUENCE [LARGE SCALE GENOMIC DNA]</scope>
</reference>
<dbReference type="STRING" id="1797263.A2397_05995"/>
<dbReference type="SUPFAM" id="SSF53335">
    <property type="entry name" value="S-adenosyl-L-methionine-dependent methyltransferases"/>
    <property type="match status" value="1"/>
</dbReference>
<evidence type="ECO:0000313" key="2">
    <source>
        <dbReference type="Proteomes" id="UP000176424"/>
    </source>
</evidence>
<dbReference type="EMBL" id="MEXR01000018">
    <property type="protein sequence ID" value="OGD09940.1"/>
    <property type="molecule type" value="Genomic_DNA"/>
</dbReference>
<evidence type="ECO:0008006" key="3">
    <source>
        <dbReference type="Google" id="ProtNLM"/>
    </source>
</evidence>
<organism evidence="1 2">
    <name type="scientific">Candidatus Amesbacteria bacterium RIFOXYB1_FULL_44_23</name>
    <dbReference type="NCBI Taxonomy" id="1797263"/>
    <lineage>
        <taxon>Bacteria</taxon>
        <taxon>Candidatus Amesiibacteriota</taxon>
    </lineage>
</organism>
<dbReference type="InterPro" id="IPR029063">
    <property type="entry name" value="SAM-dependent_MTases_sf"/>
</dbReference>
<gene>
    <name evidence="1" type="ORF">A2397_05995</name>
</gene>
<comment type="caution">
    <text evidence="1">The sequence shown here is derived from an EMBL/GenBank/DDBJ whole genome shotgun (WGS) entry which is preliminary data.</text>
</comment>
<name>A0A1F4ZUH3_9BACT</name>
<dbReference type="AlphaFoldDB" id="A0A1F4ZUH3"/>
<dbReference type="Gene3D" id="3.40.50.150">
    <property type="entry name" value="Vaccinia Virus protein VP39"/>
    <property type="match status" value="1"/>
</dbReference>
<dbReference type="CDD" id="cd02440">
    <property type="entry name" value="AdoMet_MTases"/>
    <property type="match status" value="1"/>
</dbReference>